<reference evidence="2" key="1">
    <citation type="submission" date="2025-08" db="UniProtKB">
        <authorList>
            <consortium name="Ensembl"/>
        </authorList>
    </citation>
    <scope>IDENTIFICATION</scope>
</reference>
<feature type="region of interest" description="Disordered" evidence="1">
    <location>
        <begin position="30"/>
        <end position="67"/>
    </location>
</feature>
<evidence type="ECO:0000256" key="1">
    <source>
        <dbReference type="SAM" id="MobiDB-lite"/>
    </source>
</evidence>
<accession>A0A3Q3D164</accession>
<feature type="region of interest" description="Disordered" evidence="1">
    <location>
        <begin position="82"/>
        <end position="102"/>
    </location>
</feature>
<dbReference type="GeneTree" id="ENSGT00910000148192"/>
<sequence length="102" mass="11376">MHDGKVTPQNLHEYVPELPRGQVVEERVEDRAEVEEGVGHGVEDDVAPEVGNGPVGFGHSGHHKTANLVGNTHLPVLSQKEQHLTNCRQHREDQRRHCVLSQ</sequence>
<organism evidence="2 3">
    <name type="scientific">Haplochromis burtoni</name>
    <name type="common">Burton's mouthbrooder</name>
    <name type="synonym">Chromis burtoni</name>
    <dbReference type="NCBI Taxonomy" id="8153"/>
    <lineage>
        <taxon>Eukaryota</taxon>
        <taxon>Metazoa</taxon>
        <taxon>Chordata</taxon>
        <taxon>Craniata</taxon>
        <taxon>Vertebrata</taxon>
        <taxon>Euteleostomi</taxon>
        <taxon>Actinopterygii</taxon>
        <taxon>Neopterygii</taxon>
        <taxon>Teleostei</taxon>
        <taxon>Neoteleostei</taxon>
        <taxon>Acanthomorphata</taxon>
        <taxon>Ovalentaria</taxon>
        <taxon>Cichlomorphae</taxon>
        <taxon>Cichliformes</taxon>
        <taxon>Cichlidae</taxon>
        <taxon>African cichlids</taxon>
        <taxon>Pseudocrenilabrinae</taxon>
        <taxon>Haplochromini</taxon>
        <taxon>Haplochromis</taxon>
    </lineage>
</organism>
<dbReference type="AlphaFoldDB" id="A0A3Q3D164"/>
<name>A0A3Q3D164_HAPBU</name>
<keyword evidence="3" id="KW-1185">Reference proteome</keyword>
<dbReference type="Proteomes" id="UP000264840">
    <property type="component" value="Unplaced"/>
</dbReference>
<protein>
    <submittedName>
        <fullName evidence="2">Uncharacterized protein</fullName>
    </submittedName>
</protein>
<proteinExistence type="predicted"/>
<dbReference type="Ensembl" id="ENSHBUT00000031116.1">
    <property type="protein sequence ID" value="ENSHBUP00000035433.1"/>
    <property type="gene ID" value="ENSHBUG00000023593.1"/>
</dbReference>
<evidence type="ECO:0000313" key="2">
    <source>
        <dbReference type="Ensembl" id="ENSHBUP00000035433.1"/>
    </source>
</evidence>
<reference evidence="2" key="2">
    <citation type="submission" date="2025-09" db="UniProtKB">
        <authorList>
            <consortium name="Ensembl"/>
        </authorList>
    </citation>
    <scope>IDENTIFICATION</scope>
</reference>
<evidence type="ECO:0000313" key="3">
    <source>
        <dbReference type="Proteomes" id="UP000264840"/>
    </source>
</evidence>